<evidence type="ECO:0000313" key="3">
    <source>
        <dbReference type="Proteomes" id="UP000249061"/>
    </source>
</evidence>
<proteinExistence type="predicted"/>
<gene>
    <name evidence="2" type="ORF">DI536_25850</name>
</gene>
<dbReference type="AlphaFoldDB" id="A0A2W5SZ23"/>
<comment type="caution">
    <text evidence="2">The sequence shown here is derived from an EMBL/GenBank/DDBJ whole genome shotgun (WGS) entry which is preliminary data.</text>
</comment>
<sequence>MRIQAPHCPSCGAPLSVPEDVARVTCTYCNTSLVIEDERVSTRMPRAEPRPHDDDDETPYPEPDATLWAHVYPRFELSVIEQKIPQAVPELFAGLQLADDRFAFVSMRVVDRDGRPVVHSLDAAFASLRASLEEDGDPGLAANLALEALCARPFDQRLECAVVLFEPRHMKVTPYAAGLSNGVVWASGEEGRTITIDGHHGALERKMLREAADHFANGRAVHLAAGDLIIIPSAGFMGRGARGYSEGPRILNDVANAQLGEEPLRVVTLAKNAFWAEFNKRSRSVHAPVGDVRVAAVRAVSPPLISAVPSTYEARTFRSRKFEVSCLASRGDQFEHVQLHSDRQLLVWLSGGGDLAKAMAAIKAVLDGDTGDNENPRRAGREALAALGTDDVRMAVIQLFDQHERVKYWRHGWKQPLALGPRGLRSDGGMQQFDDGGEVTVNEGSRLFFPGALEFEGQHAQASEFARVWRGGKASRLYAGLAAHWKTKKTERALSQLAVAAVSDEPEASLSGFALLSGVPVAK</sequence>
<name>A0A2W5SZ23_9BACT</name>
<organism evidence="2 3">
    <name type="scientific">Archangium gephyra</name>
    <dbReference type="NCBI Taxonomy" id="48"/>
    <lineage>
        <taxon>Bacteria</taxon>
        <taxon>Pseudomonadati</taxon>
        <taxon>Myxococcota</taxon>
        <taxon>Myxococcia</taxon>
        <taxon>Myxococcales</taxon>
        <taxon>Cystobacterineae</taxon>
        <taxon>Archangiaceae</taxon>
        <taxon>Archangium</taxon>
    </lineage>
</organism>
<dbReference type="Proteomes" id="UP000249061">
    <property type="component" value="Unassembled WGS sequence"/>
</dbReference>
<evidence type="ECO:0000256" key="1">
    <source>
        <dbReference type="SAM" id="MobiDB-lite"/>
    </source>
</evidence>
<reference evidence="2 3" key="1">
    <citation type="submission" date="2017-08" db="EMBL/GenBank/DDBJ databases">
        <title>Infants hospitalized years apart are colonized by the same room-sourced microbial strains.</title>
        <authorList>
            <person name="Brooks B."/>
            <person name="Olm M.R."/>
            <person name="Firek B.A."/>
            <person name="Baker R."/>
            <person name="Thomas B.C."/>
            <person name="Morowitz M.J."/>
            <person name="Banfield J.F."/>
        </authorList>
    </citation>
    <scope>NUCLEOTIDE SEQUENCE [LARGE SCALE GENOMIC DNA]</scope>
    <source>
        <strain evidence="2">S2_003_000_R2_14</strain>
    </source>
</reference>
<dbReference type="EMBL" id="QFQP01000027">
    <property type="protein sequence ID" value="PZR08062.1"/>
    <property type="molecule type" value="Genomic_DNA"/>
</dbReference>
<protein>
    <submittedName>
        <fullName evidence="2">Uncharacterized protein</fullName>
    </submittedName>
</protein>
<accession>A0A2W5SZ23</accession>
<evidence type="ECO:0000313" key="2">
    <source>
        <dbReference type="EMBL" id="PZR08062.1"/>
    </source>
</evidence>
<feature type="compositionally biased region" description="Basic and acidic residues" evidence="1">
    <location>
        <begin position="40"/>
        <end position="53"/>
    </location>
</feature>
<feature type="region of interest" description="Disordered" evidence="1">
    <location>
        <begin position="40"/>
        <end position="63"/>
    </location>
</feature>